<proteinExistence type="predicted"/>
<dbReference type="AlphaFoldDB" id="K8PRK2"/>
<organism evidence="1 2">
    <name type="scientific">Afipia broomeae ATCC 49717</name>
    <dbReference type="NCBI Taxonomy" id="883078"/>
    <lineage>
        <taxon>Bacteria</taxon>
        <taxon>Pseudomonadati</taxon>
        <taxon>Pseudomonadota</taxon>
        <taxon>Alphaproteobacteria</taxon>
        <taxon>Hyphomicrobiales</taxon>
        <taxon>Nitrobacteraceae</taxon>
        <taxon>Afipia</taxon>
    </lineage>
</organism>
<name>K8PRK2_9BRAD</name>
<protein>
    <submittedName>
        <fullName evidence="1">Uncharacterized protein</fullName>
    </submittedName>
</protein>
<dbReference type="PATRIC" id="fig|883078.3.peg.1278"/>
<gene>
    <name evidence="1" type="ORF">HMPREF9695_01242</name>
</gene>
<evidence type="ECO:0000313" key="1">
    <source>
        <dbReference type="EMBL" id="EKS42150.1"/>
    </source>
</evidence>
<dbReference type="Proteomes" id="UP000001096">
    <property type="component" value="Unassembled WGS sequence"/>
</dbReference>
<accession>K8PRK2</accession>
<evidence type="ECO:0000313" key="2">
    <source>
        <dbReference type="Proteomes" id="UP000001096"/>
    </source>
</evidence>
<reference evidence="1 2" key="1">
    <citation type="submission" date="2012-04" db="EMBL/GenBank/DDBJ databases">
        <title>The Genome Sequence of Afipia broomeae ATCC 49717.</title>
        <authorList>
            <consortium name="The Broad Institute Genome Sequencing Platform"/>
            <person name="Earl A."/>
            <person name="Ward D."/>
            <person name="Feldgarden M."/>
            <person name="Gevers D."/>
            <person name="Huys G."/>
            <person name="Walker B."/>
            <person name="Young S.K."/>
            <person name="Zeng Q."/>
            <person name="Gargeya S."/>
            <person name="Fitzgerald M."/>
            <person name="Haas B."/>
            <person name="Abouelleil A."/>
            <person name="Alvarado L."/>
            <person name="Arachchi H.M."/>
            <person name="Berlin A."/>
            <person name="Chapman S.B."/>
            <person name="Goldberg J."/>
            <person name="Griggs A."/>
            <person name="Gujja S."/>
            <person name="Hansen M."/>
            <person name="Howarth C."/>
            <person name="Imamovic A."/>
            <person name="Larimer J."/>
            <person name="McCowen C."/>
            <person name="Montmayeur A."/>
            <person name="Murphy C."/>
            <person name="Neiman D."/>
            <person name="Pearson M."/>
            <person name="Priest M."/>
            <person name="Roberts A."/>
            <person name="Saif S."/>
            <person name="Shea T."/>
            <person name="Sisk P."/>
            <person name="Sykes S."/>
            <person name="Wortman J."/>
            <person name="Nusbaum C."/>
            <person name="Birren B."/>
        </authorList>
    </citation>
    <scope>NUCLEOTIDE SEQUENCE [LARGE SCALE GENOMIC DNA]</scope>
    <source>
        <strain evidence="1 2">ATCC 49717</strain>
    </source>
</reference>
<comment type="caution">
    <text evidence="1">The sequence shown here is derived from an EMBL/GenBank/DDBJ whole genome shotgun (WGS) entry which is preliminary data.</text>
</comment>
<dbReference type="HOGENOM" id="CLU_3339090_0_0_5"/>
<dbReference type="EMBL" id="AGWX01000001">
    <property type="protein sequence ID" value="EKS42150.1"/>
    <property type="molecule type" value="Genomic_DNA"/>
</dbReference>
<sequence>MKSMEKMNADLKKGMDPDASIGLIAIGSHAWFDYSVN</sequence>
<keyword evidence="2" id="KW-1185">Reference proteome</keyword>